<dbReference type="PANTHER" id="PTHR30032:SF4">
    <property type="entry name" value="AMIDASE ENHANCER"/>
    <property type="match status" value="1"/>
</dbReference>
<gene>
    <name evidence="3" type="ORF">BBD42_10980</name>
</gene>
<dbReference type="EMBL" id="CP016808">
    <property type="protein sequence ID" value="ANY66935.1"/>
    <property type="molecule type" value="Genomic_DNA"/>
</dbReference>
<feature type="domain" description="Sporulation stage II protein D amidase enhancer LytB N-terminal" evidence="2">
    <location>
        <begin position="115"/>
        <end position="219"/>
    </location>
</feature>
<name>A0A1B2DGX1_9BACL</name>
<dbReference type="InterPro" id="IPR014225">
    <property type="entry name" value="Spore_II_D_firmicutes"/>
</dbReference>
<dbReference type="Pfam" id="PF08486">
    <property type="entry name" value="SpoIID"/>
    <property type="match status" value="1"/>
</dbReference>
<keyword evidence="1" id="KW-0812">Transmembrane</keyword>
<proteinExistence type="predicted"/>
<keyword evidence="1" id="KW-0472">Membrane</keyword>
<dbReference type="NCBIfam" id="TIGR02870">
    <property type="entry name" value="spore_II_D"/>
    <property type="match status" value="1"/>
</dbReference>
<feature type="transmembrane region" description="Helical" evidence="1">
    <location>
        <begin position="21"/>
        <end position="39"/>
    </location>
</feature>
<dbReference type="PANTHER" id="PTHR30032">
    <property type="entry name" value="N-ACETYLMURAMOYL-L-ALANINE AMIDASE-RELATED"/>
    <property type="match status" value="1"/>
</dbReference>
<dbReference type="AlphaFoldDB" id="A0A1B2DGX1"/>
<keyword evidence="1" id="KW-1133">Transmembrane helix</keyword>
<evidence type="ECO:0000259" key="2">
    <source>
        <dbReference type="Pfam" id="PF08486"/>
    </source>
</evidence>
<dbReference type="InterPro" id="IPR013693">
    <property type="entry name" value="SpoIID/LytB_N"/>
</dbReference>
<dbReference type="InterPro" id="IPR051922">
    <property type="entry name" value="Bact_Sporulation_Assoc"/>
</dbReference>
<sequence length="393" mass="42631">MRRRRIERRVSEALQRLKSSRWVPIFSIGLLLGITVALMKVSLGGMPARMPATLANAQPEGAAGTVFEQPGTGSGSGANKVEAGSAVIAQHMGGLLPKTTGALNGLIVRTYMMKEQRTESLPLEEYVRGVIAAEMPADFELEALKAQAIAARTYIVRRLASGDDSGVENIEADVTDTIAHQAYLPLSQLKQHWQGAKQTANMKKLNEAVKQTEGLIVTYNGEPIQAAFFSTSSGYTENSEDYWSGEIPYLRSVASPWDIKLSPRYKESVELTLAQFYEKLGLQGESRVQPSIRVLAATAGKSISKIEIAGTVFTGREVRERLGLASAAFTWKMNDKAITITTYGYGHGVGMSQWGANGMAKLGYSAKDILTYYYTGAKVEQASKFSAALLGRS</sequence>
<organism evidence="3">
    <name type="scientific">Paenibacillus sp. BIHB 4019</name>
    <dbReference type="NCBI Taxonomy" id="1870819"/>
    <lineage>
        <taxon>Bacteria</taxon>
        <taxon>Bacillati</taxon>
        <taxon>Bacillota</taxon>
        <taxon>Bacilli</taxon>
        <taxon>Bacillales</taxon>
        <taxon>Paenibacillaceae</taxon>
        <taxon>Paenibacillus</taxon>
    </lineage>
</organism>
<evidence type="ECO:0000313" key="3">
    <source>
        <dbReference type="EMBL" id="ANY66935.1"/>
    </source>
</evidence>
<dbReference type="RefSeq" id="WP_237163446.1">
    <property type="nucleotide sequence ID" value="NZ_CP016808.1"/>
</dbReference>
<protein>
    <submittedName>
        <fullName evidence="3">Stage II sporulation protein D</fullName>
    </submittedName>
</protein>
<dbReference type="NCBIfam" id="TIGR02669">
    <property type="entry name" value="SpoIID_LytB"/>
    <property type="match status" value="1"/>
</dbReference>
<accession>A0A1B2DGX1</accession>
<dbReference type="GO" id="GO:0030288">
    <property type="term" value="C:outer membrane-bounded periplasmic space"/>
    <property type="evidence" value="ECO:0007669"/>
    <property type="project" value="TreeGrafter"/>
</dbReference>
<dbReference type="GO" id="GO:0030435">
    <property type="term" value="P:sporulation resulting in formation of a cellular spore"/>
    <property type="evidence" value="ECO:0007669"/>
    <property type="project" value="InterPro"/>
</dbReference>
<dbReference type="InterPro" id="IPR013486">
    <property type="entry name" value="SpoIID/LytB"/>
</dbReference>
<evidence type="ECO:0000256" key="1">
    <source>
        <dbReference type="SAM" id="Phobius"/>
    </source>
</evidence>
<reference evidence="3" key="1">
    <citation type="submission" date="2016-08" db="EMBL/GenBank/DDBJ databases">
        <title>Complete Genome Seqeunce of Paenibacillus sp. BIHB 4019 from tea rhizoplane.</title>
        <authorList>
            <person name="Thakur R."/>
            <person name="Swarnkar M.K."/>
            <person name="Gulati A."/>
        </authorList>
    </citation>
    <scope>NUCLEOTIDE SEQUENCE [LARGE SCALE GENOMIC DNA]</scope>
    <source>
        <strain evidence="3">BIHB4019</strain>
    </source>
</reference>